<dbReference type="EC" id="2.7.10.1" evidence="2"/>
<dbReference type="Proteomes" id="UP001162156">
    <property type="component" value="Unassembled WGS sequence"/>
</dbReference>
<evidence type="ECO:0000256" key="6">
    <source>
        <dbReference type="ARBA" id="ARBA00022741"/>
    </source>
</evidence>
<comment type="caution">
    <text evidence="18">The sequence shown here is derived from an EMBL/GenBank/DDBJ whole genome shotgun (WGS) entry which is preliminary data.</text>
</comment>
<dbReference type="Gene3D" id="2.10.220.10">
    <property type="entry name" value="Hormone Receptor, Insulin-like Growth Factor Receptor 1, Chain A, domain 2"/>
    <property type="match status" value="1"/>
</dbReference>
<keyword evidence="6" id="KW-0547">Nucleotide-binding</keyword>
<feature type="domain" description="Fibronectin type-III" evidence="17">
    <location>
        <begin position="182"/>
        <end position="297"/>
    </location>
</feature>
<evidence type="ECO:0000256" key="1">
    <source>
        <dbReference type="ARBA" id="ARBA00004479"/>
    </source>
</evidence>
<dbReference type="InterPro" id="IPR006211">
    <property type="entry name" value="Furin-like_Cys-rich_dom"/>
</dbReference>
<evidence type="ECO:0000256" key="13">
    <source>
        <dbReference type="ARBA" id="ARBA00023180"/>
    </source>
</evidence>
<dbReference type="GO" id="GO:0005886">
    <property type="term" value="C:plasma membrane"/>
    <property type="evidence" value="ECO:0007669"/>
    <property type="project" value="TreeGrafter"/>
</dbReference>
<keyword evidence="10 16" id="KW-0472">Membrane</keyword>
<evidence type="ECO:0000256" key="14">
    <source>
        <dbReference type="ARBA" id="ARBA00051243"/>
    </source>
</evidence>
<dbReference type="InterPro" id="IPR013783">
    <property type="entry name" value="Ig-like_fold"/>
</dbReference>
<dbReference type="InterPro" id="IPR036941">
    <property type="entry name" value="Rcpt_L-dom_sf"/>
</dbReference>
<evidence type="ECO:0000256" key="3">
    <source>
        <dbReference type="ARBA" id="ARBA00022553"/>
    </source>
</evidence>
<dbReference type="Pfam" id="PF00041">
    <property type="entry name" value="fn3"/>
    <property type="match status" value="2"/>
</dbReference>
<feature type="compositionally biased region" description="Polar residues" evidence="15">
    <location>
        <begin position="735"/>
        <end position="747"/>
    </location>
</feature>
<dbReference type="PANTHER" id="PTHR46877">
    <property type="entry name" value="EPH RECEPTOR A5"/>
    <property type="match status" value="1"/>
</dbReference>
<dbReference type="InterPro" id="IPR009030">
    <property type="entry name" value="Growth_fac_rcpt_cys_sf"/>
</dbReference>
<dbReference type="Pfam" id="PF00757">
    <property type="entry name" value="Furin-like"/>
    <property type="match status" value="1"/>
</dbReference>
<feature type="compositionally biased region" description="Polar residues" evidence="15">
    <location>
        <begin position="520"/>
        <end position="530"/>
    </location>
</feature>
<dbReference type="GO" id="GO:0005524">
    <property type="term" value="F:ATP binding"/>
    <property type="evidence" value="ECO:0007669"/>
    <property type="project" value="UniProtKB-KW"/>
</dbReference>
<keyword evidence="9 16" id="KW-1133">Transmembrane helix</keyword>
<evidence type="ECO:0000256" key="16">
    <source>
        <dbReference type="SAM" id="Phobius"/>
    </source>
</evidence>
<feature type="region of interest" description="Disordered" evidence="15">
    <location>
        <begin position="735"/>
        <end position="769"/>
    </location>
</feature>
<dbReference type="SUPFAM" id="SSF52058">
    <property type="entry name" value="L domain-like"/>
    <property type="match status" value="1"/>
</dbReference>
<sequence>MKECPPDYYKYLDRRCLKRDKCISMPKPIELHATNEIAFPYKIFNGSCILHCPADYKSDYLNHTCIQCGGRCEKYCDGINIDSISLAKQLRGCTHIKGSLEIQIRGGSNVVNELEENLSMIEEISGYLKIVRSFSLVSLNFLKNLKRIRGDSLENQKYVFVVLDNQNLQELWDQENKTLKIDSGRLFFSLQSKIVKSVTLEWKQFKMDDQRKLLGYIVYCIEAPHKNITMYDGRDACGQDNWRVYDVPYQEGELTVFQLLPNLKPYTQYAFYVKTYTIASERTGAQSRIKYFRTKPSMPSSPQNLQVVSNSSDSLIISWLPPANPNGNITHYIISCKKHSNGDNDSEDRNYCLDPPTTKPVPPQISQPTPPPKNDTCSCEDNPHSGKPLSINELEEAARIKFEDELHNQVYVKRYDLHGLIKTKPMNLNIYRPGSQIFRDQRTKRDTIGEPFPNRADNHSLIINNKIQNVTENGTNIWISFSRPVYGHTEFFTDRLHHFTFYDINVQACREKEDDKDNESTCSSTSMQTKRTQKKRNKSLQQQTVILGGADHIREVHITNRTLDSITITWDQPKDPNGIIFAITVEYKRVDIENAKPISLCITSKDFKNDSSYSITKLFSGNYSLRVMATTSAGEGEYSPYVHFYINEPTSNTIVIVSVTIIVFLGVLLCLVWLYRKHQKERENLRLFPSVNPEYIPSVYIPDDWEGSFGMVWEGLAHDIKGKPEIRCAVKTVNEHATNSQDDQTTPLRKVSDKLGGYTPSESQDSDELDIDTHHQFPSISESGVVTTTANGYVSGCPTNGAATTQC</sequence>
<evidence type="ECO:0000256" key="12">
    <source>
        <dbReference type="ARBA" id="ARBA00023170"/>
    </source>
</evidence>
<evidence type="ECO:0000259" key="17">
    <source>
        <dbReference type="PROSITE" id="PS50853"/>
    </source>
</evidence>
<evidence type="ECO:0000313" key="18">
    <source>
        <dbReference type="EMBL" id="KAJ8926815.1"/>
    </source>
</evidence>
<keyword evidence="7" id="KW-0418">Kinase</keyword>
<reference evidence="18" key="1">
    <citation type="journal article" date="2023" name="Insect Mol. Biol.">
        <title>Genome sequencing provides insights into the evolution of gene families encoding plant cell wall-degrading enzymes in longhorned beetles.</title>
        <authorList>
            <person name="Shin N.R."/>
            <person name="Okamura Y."/>
            <person name="Kirsch R."/>
            <person name="Pauchet Y."/>
        </authorList>
    </citation>
    <scope>NUCLEOTIDE SEQUENCE</scope>
    <source>
        <strain evidence="18">RBIC_L_NR</strain>
    </source>
</reference>
<feature type="region of interest" description="Disordered" evidence="15">
    <location>
        <begin position="340"/>
        <end position="388"/>
    </location>
</feature>
<evidence type="ECO:0000256" key="4">
    <source>
        <dbReference type="ARBA" id="ARBA00022679"/>
    </source>
</evidence>
<dbReference type="FunFam" id="2.60.40.10:FF:000087">
    <property type="entry name" value="Tyrosine-protein kinase receptor"/>
    <property type="match status" value="1"/>
</dbReference>
<evidence type="ECO:0000256" key="7">
    <source>
        <dbReference type="ARBA" id="ARBA00022777"/>
    </source>
</evidence>
<dbReference type="GO" id="GO:0004714">
    <property type="term" value="F:transmembrane receptor protein tyrosine kinase activity"/>
    <property type="evidence" value="ECO:0007669"/>
    <property type="project" value="UniProtKB-EC"/>
</dbReference>
<feature type="region of interest" description="Disordered" evidence="15">
    <location>
        <begin position="513"/>
        <end position="540"/>
    </location>
</feature>
<name>A0AAV8WJ45_9CUCU</name>
<evidence type="ECO:0000256" key="15">
    <source>
        <dbReference type="SAM" id="MobiDB-lite"/>
    </source>
</evidence>
<proteinExistence type="predicted"/>
<dbReference type="Pfam" id="PF01030">
    <property type="entry name" value="Recep_L_domain"/>
    <property type="match status" value="1"/>
</dbReference>
<dbReference type="PANTHER" id="PTHR46877:SF14">
    <property type="entry name" value="RECEPTOR PROTEIN-TYROSINE KINASE"/>
    <property type="match status" value="1"/>
</dbReference>
<dbReference type="CDD" id="cd00063">
    <property type="entry name" value="FN3"/>
    <property type="match status" value="3"/>
</dbReference>
<keyword evidence="5 16" id="KW-0812">Transmembrane</keyword>
<evidence type="ECO:0000256" key="2">
    <source>
        <dbReference type="ARBA" id="ARBA00011902"/>
    </source>
</evidence>
<dbReference type="SUPFAM" id="SSF57184">
    <property type="entry name" value="Growth factor receptor domain"/>
    <property type="match status" value="1"/>
</dbReference>
<feature type="transmembrane region" description="Helical" evidence="16">
    <location>
        <begin position="654"/>
        <end position="675"/>
    </location>
</feature>
<comment type="catalytic activity">
    <reaction evidence="14">
        <text>L-tyrosyl-[protein] + ATP = O-phospho-L-tyrosyl-[protein] + ADP + H(+)</text>
        <dbReference type="Rhea" id="RHEA:10596"/>
        <dbReference type="Rhea" id="RHEA-COMP:10136"/>
        <dbReference type="Rhea" id="RHEA-COMP:20101"/>
        <dbReference type="ChEBI" id="CHEBI:15378"/>
        <dbReference type="ChEBI" id="CHEBI:30616"/>
        <dbReference type="ChEBI" id="CHEBI:46858"/>
        <dbReference type="ChEBI" id="CHEBI:61978"/>
        <dbReference type="ChEBI" id="CHEBI:456216"/>
        <dbReference type="EC" id="2.7.10.1"/>
    </reaction>
</comment>
<keyword evidence="4" id="KW-0808">Transferase</keyword>
<comment type="subcellular location">
    <subcellularLocation>
        <location evidence="1">Membrane</location>
        <topology evidence="1">Single-pass type I membrane protein</topology>
    </subcellularLocation>
</comment>
<protein>
    <recommendedName>
        <fullName evidence="2">receptor protein-tyrosine kinase</fullName>
        <ecNumber evidence="2">2.7.10.1</ecNumber>
    </recommendedName>
</protein>
<dbReference type="Gene3D" id="3.30.200.20">
    <property type="entry name" value="Phosphorylase Kinase, domain 1"/>
    <property type="match status" value="1"/>
</dbReference>
<dbReference type="InterPro" id="IPR050449">
    <property type="entry name" value="Ephrin_rcpt_TKs"/>
</dbReference>
<evidence type="ECO:0000313" key="19">
    <source>
        <dbReference type="Proteomes" id="UP001162156"/>
    </source>
</evidence>
<evidence type="ECO:0000256" key="9">
    <source>
        <dbReference type="ARBA" id="ARBA00022989"/>
    </source>
</evidence>
<feature type="domain" description="Fibronectin type-III" evidence="17">
    <location>
        <begin position="552"/>
        <end position="649"/>
    </location>
</feature>
<dbReference type="Gene3D" id="3.80.20.20">
    <property type="entry name" value="Receptor L-domain"/>
    <property type="match status" value="1"/>
</dbReference>
<keyword evidence="3" id="KW-0597">Phosphoprotein</keyword>
<dbReference type="PROSITE" id="PS50853">
    <property type="entry name" value="FN3"/>
    <property type="match status" value="3"/>
</dbReference>
<dbReference type="SMART" id="SM00060">
    <property type="entry name" value="FN3"/>
    <property type="match status" value="3"/>
</dbReference>
<evidence type="ECO:0000256" key="11">
    <source>
        <dbReference type="ARBA" id="ARBA00023137"/>
    </source>
</evidence>
<dbReference type="SUPFAM" id="SSF49265">
    <property type="entry name" value="Fibronectin type III"/>
    <property type="match status" value="2"/>
</dbReference>
<dbReference type="InterPro" id="IPR036116">
    <property type="entry name" value="FN3_sf"/>
</dbReference>
<feature type="compositionally biased region" description="Pro residues" evidence="15">
    <location>
        <begin position="357"/>
        <end position="373"/>
    </location>
</feature>
<evidence type="ECO:0000256" key="10">
    <source>
        <dbReference type="ARBA" id="ARBA00023136"/>
    </source>
</evidence>
<dbReference type="EMBL" id="JANEYF010005770">
    <property type="protein sequence ID" value="KAJ8926815.1"/>
    <property type="molecule type" value="Genomic_DNA"/>
</dbReference>
<dbReference type="InterPro" id="IPR003961">
    <property type="entry name" value="FN3_dom"/>
</dbReference>
<keyword evidence="8" id="KW-0067">ATP-binding</keyword>
<organism evidence="18 19">
    <name type="scientific">Rhamnusium bicolor</name>
    <dbReference type="NCBI Taxonomy" id="1586634"/>
    <lineage>
        <taxon>Eukaryota</taxon>
        <taxon>Metazoa</taxon>
        <taxon>Ecdysozoa</taxon>
        <taxon>Arthropoda</taxon>
        <taxon>Hexapoda</taxon>
        <taxon>Insecta</taxon>
        <taxon>Pterygota</taxon>
        <taxon>Neoptera</taxon>
        <taxon>Endopterygota</taxon>
        <taxon>Coleoptera</taxon>
        <taxon>Polyphaga</taxon>
        <taxon>Cucujiformia</taxon>
        <taxon>Chrysomeloidea</taxon>
        <taxon>Cerambycidae</taxon>
        <taxon>Lepturinae</taxon>
        <taxon>Rhagiini</taxon>
        <taxon>Rhamnusium</taxon>
    </lineage>
</organism>
<dbReference type="Gene3D" id="2.60.40.10">
    <property type="entry name" value="Immunoglobulins"/>
    <property type="match status" value="2"/>
</dbReference>
<dbReference type="AlphaFoldDB" id="A0AAV8WJ45"/>
<feature type="domain" description="Fibronectin type-III" evidence="17">
    <location>
        <begin position="301"/>
        <end position="400"/>
    </location>
</feature>
<gene>
    <name evidence="18" type="ORF">NQ314_020663</name>
</gene>
<keyword evidence="13" id="KW-0325">Glycoprotein</keyword>
<keyword evidence="19" id="KW-1185">Reference proteome</keyword>
<keyword evidence="12" id="KW-0675">Receptor</keyword>
<keyword evidence="11" id="KW-0829">Tyrosine-protein kinase</keyword>
<accession>A0AAV8WJ45</accession>
<dbReference type="InterPro" id="IPR000494">
    <property type="entry name" value="Rcpt_L-dom"/>
</dbReference>
<evidence type="ECO:0000256" key="5">
    <source>
        <dbReference type="ARBA" id="ARBA00022692"/>
    </source>
</evidence>
<evidence type="ECO:0000256" key="8">
    <source>
        <dbReference type="ARBA" id="ARBA00022840"/>
    </source>
</evidence>